<sequence length="179" mass="20864">MHTTSDLLNQAIQLRIAELYCLAERHFLKRFKRPAVLLNLRGETAGQAWPERNLLRLNRVLLEENQPHFLKHTLGHEVAHLIAENVYGRKIRPHGKEWKFVMEQVFNLPAKRTHSYDTRQSAKRPFAYSCQCPEKVIHLSAVRHNRAVKGTIYQCVTCKSRLRFIAPAINHSQNSTHEL</sequence>
<keyword evidence="2" id="KW-0378">Hydrolase</keyword>
<reference evidence="2" key="1">
    <citation type="submission" date="2022-10" db="EMBL/GenBank/DDBJ databases">
        <title>Completed Genome Sequence of two octocoral isolated bacterium, Endozoicomonas euniceicola EF212T and Endozoicomonas gorgoniicola PS125T.</title>
        <authorList>
            <person name="Chiou Y.-J."/>
            <person name="Chen Y.-H."/>
        </authorList>
    </citation>
    <scope>NUCLEOTIDE SEQUENCE</scope>
    <source>
        <strain evidence="2">EF212</strain>
    </source>
</reference>
<evidence type="ECO:0000313" key="3">
    <source>
        <dbReference type="Proteomes" id="UP001163255"/>
    </source>
</evidence>
<evidence type="ECO:0000313" key="2">
    <source>
        <dbReference type="EMBL" id="UYM17115.1"/>
    </source>
</evidence>
<proteinExistence type="predicted"/>
<dbReference type="Proteomes" id="UP001163255">
    <property type="component" value="Chromosome"/>
</dbReference>
<dbReference type="EMBL" id="CP103300">
    <property type="protein sequence ID" value="UYM17115.1"/>
    <property type="molecule type" value="Genomic_DNA"/>
</dbReference>
<dbReference type="RefSeq" id="WP_262599576.1">
    <property type="nucleotide sequence ID" value="NZ_CP103300.1"/>
</dbReference>
<gene>
    <name evidence="2" type="ORF">NX720_04105</name>
</gene>
<dbReference type="NCBIfam" id="NF003421">
    <property type="entry name" value="PRK04860.1"/>
    <property type="match status" value="1"/>
</dbReference>
<dbReference type="InterPro" id="IPR006640">
    <property type="entry name" value="SprT-like_domain"/>
</dbReference>
<dbReference type="PANTHER" id="PTHR38773:SF1">
    <property type="entry name" value="PROTEIN SPRT"/>
    <property type="match status" value="1"/>
</dbReference>
<dbReference type="SMART" id="SM00731">
    <property type="entry name" value="SprT"/>
    <property type="match status" value="1"/>
</dbReference>
<feature type="domain" description="SprT-like" evidence="1">
    <location>
        <begin position="14"/>
        <end position="165"/>
    </location>
</feature>
<dbReference type="GO" id="GO:0008237">
    <property type="term" value="F:metallopeptidase activity"/>
    <property type="evidence" value="ECO:0007669"/>
    <property type="project" value="UniProtKB-KW"/>
</dbReference>
<keyword evidence="3" id="KW-1185">Reference proteome</keyword>
<keyword evidence="2" id="KW-0482">Metalloprotease</keyword>
<keyword evidence="2" id="KW-0645">Protease</keyword>
<accession>A0ABY6GWR9</accession>
<protein>
    <submittedName>
        <fullName evidence="2">SprT family zinc-dependent metalloprotease</fullName>
    </submittedName>
</protein>
<name>A0ABY6GWR9_9GAMM</name>
<dbReference type="PANTHER" id="PTHR38773">
    <property type="entry name" value="PROTEIN SPRT"/>
    <property type="match status" value="1"/>
</dbReference>
<evidence type="ECO:0000259" key="1">
    <source>
        <dbReference type="SMART" id="SM00731"/>
    </source>
</evidence>
<dbReference type="Pfam" id="PF10263">
    <property type="entry name" value="SprT-like"/>
    <property type="match status" value="1"/>
</dbReference>
<organism evidence="2 3">
    <name type="scientific">Endozoicomonas euniceicola</name>
    <dbReference type="NCBI Taxonomy" id="1234143"/>
    <lineage>
        <taxon>Bacteria</taxon>
        <taxon>Pseudomonadati</taxon>
        <taxon>Pseudomonadota</taxon>
        <taxon>Gammaproteobacteria</taxon>
        <taxon>Oceanospirillales</taxon>
        <taxon>Endozoicomonadaceae</taxon>
        <taxon>Endozoicomonas</taxon>
    </lineage>
</organism>